<dbReference type="Proteomes" id="UP000029448">
    <property type="component" value="Unassembled WGS sequence"/>
</dbReference>
<reference evidence="1 2" key="1">
    <citation type="submission" date="2014-06" db="EMBL/GenBank/DDBJ databases">
        <title>Functional and comparative genomic analyses of the Drosophila gut microbiota identify candidate symbiosis factors.</title>
        <authorList>
            <person name="Newell P.D."/>
            <person name="Chaston J.M."/>
            <person name="Douglas A.E."/>
        </authorList>
    </citation>
    <scope>NUCLEOTIDE SEQUENCE [LARGE SCALE GENOMIC DNA]</scope>
    <source>
        <strain evidence="1 2">DmCS_006</strain>
    </source>
</reference>
<sequence length="349" mass="40333">MSTVEIIRSFRDRMPWSVSHSVFSDLELGRRANWDKTLAHAETGDESYEEKTEDLLDALTEHLLCGEKLVRFYEVEKEKIKDFRRKAENLQVDDNIFSDKFPILVPENELNGPVPNLSVSAIHKNEEGIAIVLSSKRYTYSRQKFLKDQFEDLPPELSKYNEFIGVSYKRYEAFDVLWIPNNSSVIEIRADYPEGKEATQVVYAINQAEIFFSKKFGEDYFQNKINFFPAIDSLYKSRDDGKVIELGFMVSGAAQKLEKSRRDGTCCRVEAYHLSGIQGLELPIAVYRIVVMWKRPHNSNSYSRPEVGIHGRSTQTAEPSPYLTEIAISRCGSLEDYNFVRDRILRHCH</sequence>
<keyword evidence="2" id="KW-1185">Reference proteome</keyword>
<protein>
    <submittedName>
        <fullName evidence="1">Uncharacterized protein</fullName>
    </submittedName>
</protein>
<name>A0A094YJD6_9PROT</name>
<dbReference type="AlphaFoldDB" id="A0A094YJD6"/>
<gene>
    <name evidence="1" type="ORF">AtDm6_3093</name>
</gene>
<dbReference type="PATRIC" id="fig|104102.7.peg.3055"/>
<dbReference type="EMBL" id="JOKM01000102">
    <property type="protein sequence ID" value="KGB21457.1"/>
    <property type="molecule type" value="Genomic_DNA"/>
</dbReference>
<proteinExistence type="predicted"/>
<dbReference type="RefSeq" id="WP_150395577.1">
    <property type="nucleotide sequence ID" value="NZ_VKJI01000028.1"/>
</dbReference>
<evidence type="ECO:0000313" key="1">
    <source>
        <dbReference type="EMBL" id="KGB21457.1"/>
    </source>
</evidence>
<accession>A0A094YJD6</accession>
<comment type="caution">
    <text evidence="1">The sequence shown here is derived from an EMBL/GenBank/DDBJ whole genome shotgun (WGS) entry which is preliminary data.</text>
</comment>
<organism evidence="1 2">
    <name type="scientific">Acetobacter tropicalis</name>
    <dbReference type="NCBI Taxonomy" id="104102"/>
    <lineage>
        <taxon>Bacteria</taxon>
        <taxon>Pseudomonadati</taxon>
        <taxon>Pseudomonadota</taxon>
        <taxon>Alphaproteobacteria</taxon>
        <taxon>Acetobacterales</taxon>
        <taxon>Acetobacteraceae</taxon>
        <taxon>Acetobacter</taxon>
    </lineage>
</organism>
<dbReference type="STRING" id="104102.AtDm6_3093"/>
<evidence type="ECO:0000313" key="2">
    <source>
        <dbReference type="Proteomes" id="UP000029448"/>
    </source>
</evidence>